<name>A0ACB8FWT3_9SAUR</name>
<reference evidence="1" key="1">
    <citation type="submission" date="2021-08" db="EMBL/GenBank/DDBJ databases">
        <title>The first chromosome-level gecko genome reveals the dynamic sex chromosomes of Neotropical dwarf geckos (Sphaerodactylidae: Sphaerodactylus).</title>
        <authorList>
            <person name="Pinto B.J."/>
            <person name="Keating S.E."/>
            <person name="Gamble T."/>
        </authorList>
    </citation>
    <scope>NUCLEOTIDE SEQUENCE</scope>
    <source>
        <strain evidence="1">TG3544</strain>
    </source>
</reference>
<dbReference type="EMBL" id="CM037624">
    <property type="protein sequence ID" value="KAH8011399.1"/>
    <property type="molecule type" value="Genomic_DNA"/>
</dbReference>
<protein>
    <submittedName>
        <fullName evidence="1">Uncharacterized protein</fullName>
    </submittedName>
</protein>
<dbReference type="Proteomes" id="UP000827872">
    <property type="component" value="Linkage Group LG11"/>
</dbReference>
<evidence type="ECO:0000313" key="1">
    <source>
        <dbReference type="EMBL" id="KAH8011399.1"/>
    </source>
</evidence>
<keyword evidence="2" id="KW-1185">Reference proteome</keyword>
<sequence length="488" mass="49758">MSDDRARLLSKSRKKGSSKEQVKGPTELNKPGSPTVSPTQASPAAISISGKFTAWEGQPPKNLDLGMPALEAKPTVSCSTAVSGEDAKPADVSGKEPVAGMVVLEGKPKHQGGRGKGRKAGEEAAGSPLEGKMVGVPALEAKPTVSCSAAVSGEDAKSVEFGRAEGGRGKGRKAGEEAAGSPSEEKMLGVPALETKTTVSCSTAGNPSIKVAVERRREEKGCELREAARFLMMEGKMLGVPALEAKPTVSCSAAVSGEDAKPVEFGRTEGGRGRGGKSGEEAASSPLEGKMLGMPALEAKPTVSCSSAVSGEDAKPVEFGRAEVGCGRGGRAGEEAAGSPLEGKMLEASKERAFPGKSSLVITELAPLATAGALSGDGNVSSPWKSGKAAFGSGEDAFSKEAHPDAAKPLVPGQGPVGDGTIPLADTNEAVCSSPSEKPAVAVLKVEASQPNKRSSSGKGRRPEDSLDQQPFLHCQNGLHQDSRDRET</sequence>
<proteinExistence type="predicted"/>
<gene>
    <name evidence="1" type="ORF">K3G42_022404</name>
</gene>
<comment type="caution">
    <text evidence="1">The sequence shown here is derived from an EMBL/GenBank/DDBJ whole genome shotgun (WGS) entry which is preliminary data.</text>
</comment>
<evidence type="ECO:0000313" key="2">
    <source>
        <dbReference type="Proteomes" id="UP000827872"/>
    </source>
</evidence>
<accession>A0ACB8FWT3</accession>
<organism evidence="1 2">
    <name type="scientific">Sphaerodactylus townsendi</name>
    <dbReference type="NCBI Taxonomy" id="933632"/>
    <lineage>
        <taxon>Eukaryota</taxon>
        <taxon>Metazoa</taxon>
        <taxon>Chordata</taxon>
        <taxon>Craniata</taxon>
        <taxon>Vertebrata</taxon>
        <taxon>Euteleostomi</taxon>
        <taxon>Lepidosauria</taxon>
        <taxon>Squamata</taxon>
        <taxon>Bifurcata</taxon>
        <taxon>Gekkota</taxon>
        <taxon>Sphaerodactylidae</taxon>
        <taxon>Sphaerodactylus</taxon>
    </lineage>
</organism>